<keyword evidence="11" id="KW-1185">Reference proteome</keyword>
<evidence type="ECO:0000256" key="6">
    <source>
        <dbReference type="ARBA" id="ARBA00022840"/>
    </source>
</evidence>
<dbReference type="InterPro" id="IPR043129">
    <property type="entry name" value="ATPase_NBD"/>
</dbReference>
<dbReference type="AlphaFoldDB" id="A0A1R2B077"/>
<keyword evidence="6" id="KW-0067">ATP-binding</keyword>
<dbReference type="FunFam" id="3.30.420.40:FF:000058">
    <property type="entry name" value="Putative actin-related protein 5"/>
    <property type="match status" value="1"/>
</dbReference>
<dbReference type="GO" id="GO:0005856">
    <property type="term" value="C:cytoskeleton"/>
    <property type="evidence" value="ECO:0007669"/>
    <property type="project" value="UniProtKB-SubCell"/>
</dbReference>
<evidence type="ECO:0000256" key="3">
    <source>
        <dbReference type="ARBA" id="ARBA00022490"/>
    </source>
</evidence>
<dbReference type="GO" id="GO:0016787">
    <property type="term" value="F:hydrolase activity"/>
    <property type="evidence" value="ECO:0007669"/>
    <property type="project" value="UniProtKB-KW"/>
</dbReference>
<dbReference type="InterPro" id="IPR020902">
    <property type="entry name" value="Actin/actin-like_CS"/>
</dbReference>
<comment type="catalytic activity">
    <reaction evidence="8">
        <text>ATP + H2O = ADP + phosphate + H(+)</text>
        <dbReference type="Rhea" id="RHEA:13065"/>
        <dbReference type="ChEBI" id="CHEBI:15377"/>
        <dbReference type="ChEBI" id="CHEBI:15378"/>
        <dbReference type="ChEBI" id="CHEBI:30616"/>
        <dbReference type="ChEBI" id="CHEBI:43474"/>
        <dbReference type="ChEBI" id="CHEBI:456216"/>
    </reaction>
</comment>
<comment type="caution">
    <text evidence="10">The sequence shown here is derived from an EMBL/GenBank/DDBJ whole genome shotgun (WGS) entry which is preliminary data.</text>
</comment>
<evidence type="ECO:0000256" key="2">
    <source>
        <dbReference type="ARBA" id="ARBA00006752"/>
    </source>
</evidence>
<comment type="subcellular location">
    <subcellularLocation>
        <location evidence="1">Cytoplasm</location>
        <location evidence="1">Cytoskeleton</location>
    </subcellularLocation>
</comment>
<evidence type="ECO:0000256" key="1">
    <source>
        <dbReference type="ARBA" id="ARBA00004245"/>
    </source>
</evidence>
<keyword evidence="5" id="KW-0378">Hydrolase</keyword>
<evidence type="ECO:0000256" key="8">
    <source>
        <dbReference type="ARBA" id="ARBA00049360"/>
    </source>
</evidence>
<organism evidence="10 11">
    <name type="scientific">Stentor coeruleus</name>
    <dbReference type="NCBI Taxonomy" id="5963"/>
    <lineage>
        <taxon>Eukaryota</taxon>
        <taxon>Sar</taxon>
        <taxon>Alveolata</taxon>
        <taxon>Ciliophora</taxon>
        <taxon>Postciliodesmatophora</taxon>
        <taxon>Heterotrichea</taxon>
        <taxon>Heterotrichida</taxon>
        <taxon>Stentoridae</taxon>
        <taxon>Stentor</taxon>
    </lineage>
</organism>
<gene>
    <name evidence="10" type="ORF">SteCoe_31987</name>
</gene>
<reference evidence="10 11" key="1">
    <citation type="submission" date="2016-11" db="EMBL/GenBank/DDBJ databases">
        <title>The macronuclear genome of Stentor coeruleus: a giant cell with tiny introns.</title>
        <authorList>
            <person name="Slabodnick M."/>
            <person name="Ruby J.G."/>
            <person name="Reiff S.B."/>
            <person name="Swart E.C."/>
            <person name="Gosai S."/>
            <person name="Prabakaran S."/>
            <person name="Witkowska E."/>
            <person name="Larue G.E."/>
            <person name="Fisher S."/>
            <person name="Freeman R.M."/>
            <person name="Gunawardena J."/>
            <person name="Chu W."/>
            <person name="Stover N.A."/>
            <person name="Gregory B.D."/>
            <person name="Nowacki M."/>
            <person name="Derisi J."/>
            <person name="Roy S.W."/>
            <person name="Marshall W.F."/>
            <person name="Sood P."/>
        </authorList>
    </citation>
    <scope>NUCLEOTIDE SEQUENCE [LARGE SCALE GENOMIC DNA]</scope>
    <source>
        <strain evidence="10">WM001</strain>
    </source>
</reference>
<evidence type="ECO:0000313" key="11">
    <source>
        <dbReference type="Proteomes" id="UP000187209"/>
    </source>
</evidence>
<dbReference type="PANTHER" id="PTHR11937">
    <property type="entry name" value="ACTIN"/>
    <property type="match status" value="1"/>
</dbReference>
<sequence>MSNYGIPVIVDNGSGICKAGLADSDFPKAVFPTIIGHTRLQKYIESDTKEVYIGDEVLCSTGFLSFSYPIENGYIKNWDDMERIWLYTFTDILRIQTHEHPLLITEPPLNPKENKEKMVQIMFESFNFQAFYAAIQAVLPIYSAGIVTGMIYDSGDGVTQILPVYEGYCLVHNIMRVDIGGRNVTNYLANLLTETGNYFKSNAEIEIVRRMKEQLCYVAEDFNDEQSRNSDIETFYELPDGRSLRLGNERYRAPECLFNPNLIGLDIGGVGDAIYQCIMRSDLDIRKVLCENFILSGGSSMFPGLKGRITREINKIIPTSLSLRVRDDPDRKYSVWKGGSILSKISSFESNWISKDEYEEYGPSIVHRKCF</sequence>
<protein>
    <recommendedName>
        <fullName evidence="12">Actin</fullName>
    </recommendedName>
</protein>
<dbReference type="EMBL" id="MPUH01001123">
    <property type="protein sequence ID" value="OMJ70115.1"/>
    <property type="molecule type" value="Genomic_DNA"/>
</dbReference>
<evidence type="ECO:0000313" key="10">
    <source>
        <dbReference type="EMBL" id="OMJ70115.1"/>
    </source>
</evidence>
<dbReference type="InterPro" id="IPR004001">
    <property type="entry name" value="Actin_CS"/>
</dbReference>
<dbReference type="FunFam" id="3.90.640.10:FF:000007">
    <property type="entry name" value="Actin like 7B"/>
    <property type="match status" value="1"/>
</dbReference>
<keyword evidence="7" id="KW-0206">Cytoskeleton</keyword>
<dbReference type="SUPFAM" id="SSF53067">
    <property type="entry name" value="Actin-like ATPase domain"/>
    <property type="match status" value="2"/>
</dbReference>
<dbReference type="OrthoDB" id="5132116at2759"/>
<evidence type="ECO:0008006" key="12">
    <source>
        <dbReference type="Google" id="ProtNLM"/>
    </source>
</evidence>
<evidence type="ECO:0000256" key="5">
    <source>
        <dbReference type="ARBA" id="ARBA00022801"/>
    </source>
</evidence>
<accession>A0A1R2B077</accession>
<name>A0A1R2B077_9CILI</name>
<dbReference type="InterPro" id="IPR004000">
    <property type="entry name" value="Actin"/>
</dbReference>
<dbReference type="GO" id="GO:0005524">
    <property type="term" value="F:ATP binding"/>
    <property type="evidence" value="ECO:0007669"/>
    <property type="project" value="UniProtKB-KW"/>
</dbReference>
<dbReference type="FunFam" id="3.30.420.40:FF:000148">
    <property type="entry name" value="Actin, alpha skeletal muscle"/>
    <property type="match status" value="1"/>
</dbReference>
<proteinExistence type="inferred from homology"/>
<dbReference type="Gene3D" id="3.30.420.40">
    <property type="match status" value="2"/>
</dbReference>
<dbReference type="Pfam" id="PF00022">
    <property type="entry name" value="Actin"/>
    <property type="match status" value="1"/>
</dbReference>
<evidence type="ECO:0000256" key="9">
    <source>
        <dbReference type="RuleBase" id="RU000487"/>
    </source>
</evidence>
<keyword evidence="3" id="KW-0963">Cytoplasm</keyword>
<dbReference type="Gene3D" id="3.90.640.10">
    <property type="entry name" value="Actin, Chain A, domain 4"/>
    <property type="match status" value="1"/>
</dbReference>
<dbReference type="Proteomes" id="UP000187209">
    <property type="component" value="Unassembled WGS sequence"/>
</dbReference>
<dbReference type="SMART" id="SM00268">
    <property type="entry name" value="ACTIN"/>
    <property type="match status" value="1"/>
</dbReference>
<evidence type="ECO:0000256" key="7">
    <source>
        <dbReference type="ARBA" id="ARBA00023212"/>
    </source>
</evidence>
<keyword evidence="4" id="KW-0547">Nucleotide-binding</keyword>
<evidence type="ECO:0000256" key="4">
    <source>
        <dbReference type="ARBA" id="ARBA00022741"/>
    </source>
</evidence>
<comment type="similarity">
    <text evidence="2 9">Belongs to the actin family.</text>
</comment>
<dbReference type="PRINTS" id="PR00190">
    <property type="entry name" value="ACTIN"/>
</dbReference>
<dbReference type="PROSITE" id="PS00432">
    <property type="entry name" value="ACTINS_2"/>
    <property type="match status" value="1"/>
</dbReference>
<dbReference type="PROSITE" id="PS01132">
    <property type="entry name" value="ACTINS_ACT_LIKE"/>
    <property type="match status" value="1"/>
</dbReference>